<organism evidence="7 8">
    <name type="scientific">Nelumbo nucifera</name>
    <name type="common">Sacred lotus</name>
    <dbReference type="NCBI Taxonomy" id="4432"/>
    <lineage>
        <taxon>Eukaryota</taxon>
        <taxon>Viridiplantae</taxon>
        <taxon>Streptophyta</taxon>
        <taxon>Embryophyta</taxon>
        <taxon>Tracheophyta</taxon>
        <taxon>Spermatophyta</taxon>
        <taxon>Magnoliopsida</taxon>
        <taxon>Proteales</taxon>
        <taxon>Nelumbonaceae</taxon>
        <taxon>Nelumbo</taxon>
    </lineage>
</organism>
<dbReference type="Proteomes" id="UP000607653">
    <property type="component" value="Unassembled WGS sequence"/>
</dbReference>
<dbReference type="AlphaFoldDB" id="A0A822YMC9"/>
<comment type="subcellular location">
    <subcellularLocation>
        <location evidence="1">Membrane</location>
        <topology evidence="1">Multi-pass membrane protein</topology>
    </subcellularLocation>
</comment>
<dbReference type="Pfam" id="PF00335">
    <property type="entry name" value="Tetraspanin"/>
    <property type="match status" value="1"/>
</dbReference>
<proteinExistence type="inferred from homology"/>
<dbReference type="GO" id="GO:0016020">
    <property type="term" value="C:membrane"/>
    <property type="evidence" value="ECO:0007669"/>
    <property type="project" value="UniProtKB-SubCell"/>
</dbReference>
<feature type="transmembrane region" description="Helical" evidence="6">
    <location>
        <begin position="6"/>
        <end position="26"/>
    </location>
</feature>
<evidence type="ECO:0000256" key="6">
    <source>
        <dbReference type="SAM" id="Phobius"/>
    </source>
</evidence>
<evidence type="ECO:0000256" key="4">
    <source>
        <dbReference type="ARBA" id="ARBA00022989"/>
    </source>
</evidence>
<evidence type="ECO:0000256" key="5">
    <source>
        <dbReference type="ARBA" id="ARBA00023136"/>
    </source>
</evidence>
<dbReference type="InterPro" id="IPR018499">
    <property type="entry name" value="Tetraspanin/Peripherin"/>
</dbReference>
<sequence length="166" mass="19623">MYSFQSIVSLSIYIFLNLSCYCKRALTVKSSSRNPLSLWGVSLVDVSRQTHRCVIQVSWLLWIYLYVMFLLIVLLLCFMILAFVVTNKSAGEVLSYKGYKEYKLGDYSNWLHKRANNNKTWNKTKSCLMNSYVCNSLMVWVSTIYHHDNMTEFSLHFYNWVLLENY</sequence>
<name>A0A822YMC9_NELNU</name>
<comment type="caution">
    <text evidence="7">The sequence shown here is derived from an EMBL/GenBank/DDBJ whole genome shotgun (WGS) entry which is preliminary data.</text>
</comment>
<accession>A0A822YMC9</accession>
<evidence type="ECO:0000313" key="7">
    <source>
        <dbReference type="EMBL" id="DAD32165.1"/>
    </source>
</evidence>
<comment type="similarity">
    <text evidence="2">Belongs to the tetraspanin (TM4SF) family.</text>
</comment>
<keyword evidence="4 6" id="KW-1133">Transmembrane helix</keyword>
<reference evidence="7 8" key="1">
    <citation type="journal article" date="2020" name="Mol. Biol. Evol.">
        <title>Distinct Expression and Methylation Patterns for Genes with Different Fates following a Single Whole-Genome Duplication in Flowering Plants.</title>
        <authorList>
            <person name="Shi T."/>
            <person name="Rahmani R.S."/>
            <person name="Gugger P.F."/>
            <person name="Wang M."/>
            <person name="Li H."/>
            <person name="Zhang Y."/>
            <person name="Li Z."/>
            <person name="Wang Q."/>
            <person name="Van de Peer Y."/>
            <person name="Marchal K."/>
            <person name="Chen J."/>
        </authorList>
    </citation>
    <scope>NUCLEOTIDE SEQUENCE [LARGE SCALE GENOMIC DNA]</scope>
    <source>
        <tissue evidence="7">Leaf</tissue>
    </source>
</reference>
<keyword evidence="3 6" id="KW-0812">Transmembrane</keyword>
<evidence type="ECO:0000256" key="3">
    <source>
        <dbReference type="ARBA" id="ARBA00022692"/>
    </source>
</evidence>
<dbReference type="InterPro" id="IPR044991">
    <property type="entry name" value="TET_plant"/>
</dbReference>
<evidence type="ECO:0000313" key="8">
    <source>
        <dbReference type="Proteomes" id="UP000607653"/>
    </source>
</evidence>
<keyword evidence="5 6" id="KW-0472">Membrane</keyword>
<evidence type="ECO:0000256" key="1">
    <source>
        <dbReference type="ARBA" id="ARBA00004141"/>
    </source>
</evidence>
<dbReference type="GO" id="GO:0009734">
    <property type="term" value="P:auxin-activated signaling pathway"/>
    <property type="evidence" value="ECO:0007669"/>
    <property type="project" value="InterPro"/>
</dbReference>
<dbReference type="PANTHER" id="PTHR32191">
    <property type="entry name" value="TETRASPANIN-8-RELATED"/>
    <property type="match status" value="1"/>
</dbReference>
<evidence type="ECO:0000256" key="2">
    <source>
        <dbReference type="ARBA" id="ARBA00006840"/>
    </source>
</evidence>
<keyword evidence="8" id="KW-1185">Reference proteome</keyword>
<dbReference type="EMBL" id="DUZY01000003">
    <property type="protein sequence ID" value="DAD32165.1"/>
    <property type="molecule type" value="Genomic_DNA"/>
</dbReference>
<gene>
    <name evidence="7" type="ORF">HUJ06_011016</name>
</gene>
<feature type="transmembrane region" description="Helical" evidence="6">
    <location>
        <begin position="59"/>
        <end position="85"/>
    </location>
</feature>
<protein>
    <submittedName>
        <fullName evidence="7">Uncharacterized protein</fullName>
    </submittedName>
</protein>